<name>A0ABN3STX4_9ACTN</name>
<proteinExistence type="predicted"/>
<evidence type="ECO:0000313" key="1">
    <source>
        <dbReference type="EMBL" id="GAA2685448.1"/>
    </source>
</evidence>
<dbReference type="EMBL" id="BAAATE010000026">
    <property type="protein sequence ID" value="GAA2685448.1"/>
    <property type="molecule type" value="Genomic_DNA"/>
</dbReference>
<dbReference type="RefSeq" id="WP_346152865.1">
    <property type="nucleotide sequence ID" value="NZ_BAAATE010000026.1"/>
</dbReference>
<dbReference type="Proteomes" id="UP001501666">
    <property type="component" value="Unassembled WGS sequence"/>
</dbReference>
<protein>
    <submittedName>
        <fullName evidence="1">Uncharacterized protein</fullName>
    </submittedName>
</protein>
<gene>
    <name evidence="1" type="ORF">GCM10010412_072470</name>
</gene>
<reference evidence="1 2" key="1">
    <citation type="journal article" date="2019" name="Int. J. Syst. Evol. Microbiol.">
        <title>The Global Catalogue of Microorganisms (GCM) 10K type strain sequencing project: providing services to taxonomists for standard genome sequencing and annotation.</title>
        <authorList>
            <consortium name="The Broad Institute Genomics Platform"/>
            <consortium name="The Broad Institute Genome Sequencing Center for Infectious Disease"/>
            <person name="Wu L."/>
            <person name="Ma J."/>
        </authorList>
    </citation>
    <scope>NUCLEOTIDE SEQUENCE [LARGE SCALE GENOMIC DNA]</scope>
    <source>
        <strain evidence="1 2">JCM 6835</strain>
    </source>
</reference>
<comment type="caution">
    <text evidence="1">The sequence shown here is derived from an EMBL/GenBank/DDBJ whole genome shotgun (WGS) entry which is preliminary data.</text>
</comment>
<accession>A0ABN3STX4</accession>
<organism evidence="1 2">
    <name type="scientific">Nonomuraea recticatena</name>
    <dbReference type="NCBI Taxonomy" id="46178"/>
    <lineage>
        <taxon>Bacteria</taxon>
        <taxon>Bacillati</taxon>
        <taxon>Actinomycetota</taxon>
        <taxon>Actinomycetes</taxon>
        <taxon>Streptosporangiales</taxon>
        <taxon>Streptosporangiaceae</taxon>
        <taxon>Nonomuraea</taxon>
    </lineage>
</organism>
<keyword evidence="2" id="KW-1185">Reference proteome</keyword>
<evidence type="ECO:0000313" key="2">
    <source>
        <dbReference type="Proteomes" id="UP001501666"/>
    </source>
</evidence>
<sequence>MASRDWLCFSGVEVANSARVYAYSQAGLAPAHASVRDCGCDGLADILGDPAYTLPGTDEAPWWDPAEPSSTDFAGFLITDIEGLDAAPVSRSVTNRLTGGAVIGPPRYGPRTITVTGVLVGRTACAVDYGQRWLSSVLQGSLSCGAGACGGDDLEYMTCCPTVPAAPGECCPGPCTSQTCGAGVFRTLRDVALLAEPTVQQRISGCACCPGEIRQIQFQLVAGRPHALRPAVTVAEGVAWPPESPDDECIQWSTSPDCLDEAGECAALLPQPCPLDPNCPPPVLPEPPLPDNPCLCEPWTRRQVCVEIPENAAPIWADVVPLLEINSGSGVLRNIRIRFYPNPFGAAYADLDPCAWCSEINISYLPEGARLTMDSTRRTIYVQCPGRADTPAEQIVSGPEGRPLSWPVLECGIPYLACISADSTTIAADASVTVRTIVREV</sequence>